<evidence type="ECO:0000256" key="2">
    <source>
        <dbReference type="SAM" id="Phobius"/>
    </source>
</evidence>
<dbReference type="InterPro" id="IPR052173">
    <property type="entry name" value="Beta-lactam_resp_regulator"/>
</dbReference>
<feature type="transmembrane region" description="Helical" evidence="2">
    <location>
        <begin position="328"/>
        <end position="349"/>
    </location>
</feature>
<feature type="transmembrane region" description="Helical" evidence="2">
    <location>
        <begin position="114"/>
        <end position="136"/>
    </location>
</feature>
<dbReference type="CDD" id="cd07341">
    <property type="entry name" value="M56_BlaR1_MecR1_like"/>
    <property type="match status" value="1"/>
</dbReference>
<dbReference type="PANTHER" id="PTHR34978">
    <property type="entry name" value="POSSIBLE SENSOR-TRANSDUCER PROTEIN BLAR"/>
    <property type="match status" value="1"/>
</dbReference>
<comment type="similarity">
    <text evidence="1">Belongs to the peptidase M56 family.</text>
</comment>
<evidence type="ECO:0000259" key="3">
    <source>
        <dbReference type="Pfam" id="PF00905"/>
    </source>
</evidence>
<feature type="transmembrane region" description="Helical" evidence="2">
    <location>
        <begin position="229"/>
        <end position="248"/>
    </location>
</feature>
<name>A0A3S2UWE8_9BACI</name>
<protein>
    <submittedName>
        <fullName evidence="5">BlaR1 family beta-lactam sensor/signal transducer</fullName>
    </submittedName>
</protein>
<dbReference type="RefSeq" id="WP_127738471.1">
    <property type="nucleotide sequence ID" value="NZ_RZTZ01000004.1"/>
</dbReference>
<dbReference type="AlphaFoldDB" id="A0A3S2UWE8"/>
<dbReference type="GO" id="GO:0008658">
    <property type="term" value="F:penicillin binding"/>
    <property type="evidence" value="ECO:0007669"/>
    <property type="project" value="InterPro"/>
</dbReference>
<sequence length="599" mass="68713">MDIVVQQLLLNTIALSLLVFIILLLKKALTNHMSVKTHYKIWFFLFVPLFVSIFPWNYLGLGEGIQYIKNLLTYTGNTSPQSAYKSGGLTESNNTNTDLIRDFSVSVHNSTPEYVSQLVFAVWIIGMVLCLVILIYSNYQLNKLKKSAVTIKNNKINVLLEECKEVVGMKRNIILKETPLITTPITFGIFKPYILVPSNIQAVFTLKEIKYVLLHELTHHKNKDMLVNYVMWILQIVYWFNPLLWYSLKRIRIDRELACDDSVLNLLDESGYIEYGHTIIRFAHKKQEKPFELFASGIGGTKQQIKQRIQSIANFSKASSLLKWKSKIICMLLGILVLVITPLTTVIAASNAVFHFDGKNTTYEDLDTYFKGYKGSFILYDAANNHFQIYNRKLSEQRVSPDSTYKIYSGLFALESNIVSINNSEQKWNGKSNPFKEWDKDHNLTSAMRNSVNWYFQNLDQEVGDKHLQAYFNKVNYGNKDMSGGLDTYWMESSLKISPIEQVILLHELSENKFGFKTENVEAIKEAMLIDDQKDKRLYGKTGTGTINGKNINGWFVGFVKKGEHSYYFAINIQNQGTEASGSKAMEIAKQILKDKNIY</sequence>
<evidence type="ECO:0000256" key="1">
    <source>
        <dbReference type="ARBA" id="ARBA00011075"/>
    </source>
</evidence>
<dbReference type="Gene3D" id="3.40.710.10">
    <property type="entry name" value="DD-peptidase/beta-lactamase superfamily"/>
    <property type="match status" value="1"/>
</dbReference>
<evidence type="ECO:0000313" key="6">
    <source>
        <dbReference type="Proteomes" id="UP000288024"/>
    </source>
</evidence>
<dbReference type="EMBL" id="RZTZ01000004">
    <property type="protein sequence ID" value="RVT62520.1"/>
    <property type="molecule type" value="Genomic_DNA"/>
</dbReference>
<dbReference type="Pfam" id="PF05569">
    <property type="entry name" value="Peptidase_M56"/>
    <property type="match status" value="1"/>
</dbReference>
<comment type="caution">
    <text evidence="5">The sequence shown here is derived from an EMBL/GenBank/DDBJ whole genome shotgun (WGS) entry which is preliminary data.</text>
</comment>
<dbReference type="InterPro" id="IPR001460">
    <property type="entry name" value="PCN-bd_Tpept"/>
</dbReference>
<dbReference type="InterPro" id="IPR008756">
    <property type="entry name" value="Peptidase_M56"/>
</dbReference>
<dbReference type="SUPFAM" id="SSF56601">
    <property type="entry name" value="beta-lactamase/transpeptidase-like"/>
    <property type="match status" value="1"/>
</dbReference>
<proteinExistence type="inferred from homology"/>
<reference evidence="5 6" key="1">
    <citation type="submission" date="2019-01" db="EMBL/GenBank/DDBJ databases">
        <title>Bacillus sp. M5HDSG1-1, whole genome shotgun sequence.</title>
        <authorList>
            <person name="Tuo L."/>
        </authorList>
    </citation>
    <scope>NUCLEOTIDE SEQUENCE [LARGE SCALE GENOMIC DNA]</scope>
    <source>
        <strain evidence="5 6">M5HDSG1-1</strain>
    </source>
</reference>
<evidence type="ECO:0000259" key="4">
    <source>
        <dbReference type="Pfam" id="PF05569"/>
    </source>
</evidence>
<gene>
    <name evidence="5" type="primary">blaR1</name>
    <name evidence="5" type="ORF">EM808_12065</name>
</gene>
<organism evidence="5 6">
    <name type="scientific">Niallia taxi</name>
    <dbReference type="NCBI Taxonomy" id="2499688"/>
    <lineage>
        <taxon>Bacteria</taxon>
        <taxon>Bacillati</taxon>
        <taxon>Bacillota</taxon>
        <taxon>Bacilli</taxon>
        <taxon>Bacillales</taxon>
        <taxon>Bacillaceae</taxon>
        <taxon>Niallia</taxon>
    </lineage>
</organism>
<keyword evidence="6" id="KW-1185">Reference proteome</keyword>
<evidence type="ECO:0000313" key="5">
    <source>
        <dbReference type="EMBL" id="RVT62520.1"/>
    </source>
</evidence>
<feature type="domain" description="Penicillin-binding protein transpeptidase" evidence="3">
    <location>
        <begin position="388"/>
        <end position="594"/>
    </location>
</feature>
<feature type="transmembrane region" description="Helical" evidence="2">
    <location>
        <begin position="41"/>
        <end position="59"/>
    </location>
</feature>
<keyword evidence="2" id="KW-0812">Transmembrane</keyword>
<accession>A0A3S2UWE8</accession>
<feature type="domain" description="Peptidase M56" evidence="4">
    <location>
        <begin position="8"/>
        <end position="312"/>
    </location>
</feature>
<feature type="transmembrane region" description="Helical" evidence="2">
    <location>
        <begin position="178"/>
        <end position="196"/>
    </location>
</feature>
<dbReference type="PANTHER" id="PTHR34978:SF3">
    <property type="entry name" value="SLR0241 PROTEIN"/>
    <property type="match status" value="1"/>
</dbReference>
<dbReference type="Pfam" id="PF00905">
    <property type="entry name" value="Transpeptidase"/>
    <property type="match status" value="1"/>
</dbReference>
<feature type="transmembrane region" description="Helical" evidence="2">
    <location>
        <begin position="12"/>
        <end position="29"/>
    </location>
</feature>
<dbReference type="Proteomes" id="UP000288024">
    <property type="component" value="Unassembled WGS sequence"/>
</dbReference>
<keyword evidence="2" id="KW-1133">Transmembrane helix</keyword>
<dbReference type="NCBIfam" id="NF000326">
    <property type="entry name" value="blaR1_generic"/>
    <property type="match status" value="1"/>
</dbReference>
<dbReference type="InterPro" id="IPR012338">
    <property type="entry name" value="Beta-lactam/transpept-like"/>
</dbReference>
<keyword evidence="2" id="KW-0472">Membrane</keyword>